<reference evidence="1" key="2">
    <citation type="submission" date="2022-06" db="UniProtKB">
        <authorList>
            <consortium name="EnsemblMetazoa"/>
        </authorList>
    </citation>
    <scope>IDENTIFICATION</scope>
    <source>
        <strain evidence="1">PS312</strain>
    </source>
</reference>
<gene>
    <name evidence="1" type="primary">WBGene00284571</name>
</gene>
<reference evidence="2" key="1">
    <citation type="journal article" date="2008" name="Nat. Genet.">
        <title>The Pristionchus pacificus genome provides a unique perspective on nematode lifestyle and parasitism.</title>
        <authorList>
            <person name="Dieterich C."/>
            <person name="Clifton S.W."/>
            <person name="Schuster L.N."/>
            <person name="Chinwalla A."/>
            <person name="Delehaunty K."/>
            <person name="Dinkelacker I."/>
            <person name="Fulton L."/>
            <person name="Fulton R."/>
            <person name="Godfrey J."/>
            <person name="Minx P."/>
            <person name="Mitreva M."/>
            <person name="Roeseler W."/>
            <person name="Tian H."/>
            <person name="Witte H."/>
            <person name="Yang S.P."/>
            <person name="Wilson R.K."/>
            <person name="Sommer R.J."/>
        </authorList>
    </citation>
    <scope>NUCLEOTIDE SEQUENCE [LARGE SCALE GENOMIC DNA]</scope>
    <source>
        <strain evidence="2">PS312</strain>
    </source>
</reference>
<dbReference type="EnsemblMetazoa" id="PPA46202.1">
    <property type="protein sequence ID" value="PPA46202.1"/>
    <property type="gene ID" value="WBGene00284571"/>
</dbReference>
<accession>A0A8R1V4Y1</accession>
<dbReference type="AlphaFoldDB" id="A0A2A6BHX1"/>
<sequence>MKRTLTDDVTTRDGDVVEEFLWPLTRFPVSMERRRVTTTVQRNGAPHRCMRSVVMKKCTVTAV</sequence>
<keyword evidence="2" id="KW-1185">Reference proteome</keyword>
<proteinExistence type="predicted"/>
<dbReference type="Proteomes" id="UP000005239">
    <property type="component" value="Unassembled WGS sequence"/>
</dbReference>
<accession>A0A2A6BHX1</accession>
<organism evidence="1 2">
    <name type="scientific">Pristionchus pacificus</name>
    <name type="common">Parasitic nematode worm</name>
    <dbReference type="NCBI Taxonomy" id="54126"/>
    <lineage>
        <taxon>Eukaryota</taxon>
        <taxon>Metazoa</taxon>
        <taxon>Ecdysozoa</taxon>
        <taxon>Nematoda</taxon>
        <taxon>Chromadorea</taxon>
        <taxon>Rhabditida</taxon>
        <taxon>Rhabditina</taxon>
        <taxon>Diplogasteromorpha</taxon>
        <taxon>Diplogasteroidea</taxon>
        <taxon>Neodiplogasteridae</taxon>
        <taxon>Pristionchus</taxon>
    </lineage>
</organism>
<protein>
    <submittedName>
        <fullName evidence="1">Uncharacterized protein</fullName>
    </submittedName>
</protein>
<evidence type="ECO:0000313" key="1">
    <source>
        <dbReference type="EnsemblMetazoa" id="PPA46202.1"/>
    </source>
</evidence>
<name>A0A2A6BHX1_PRIPA</name>
<evidence type="ECO:0000313" key="2">
    <source>
        <dbReference type="Proteomes" id="UP000005239"/>
    </source>
</evidence>